<keyword evidence="2" id="KW-1185">Reference proteome</keyword>
<sequence length="154" mass="17211">MGEKRMVQEESRARTPMQPASFSTVLWHSFRQSILKPFSSSPPGILTTLPCLPLSPTSTRYVNCCTRDNKTLDLLSANTAGALQLITTTWSEEARDALRDCFDTTDWEVLCGPHEQDIDSLTDCITDYINFCVETTVPTKRSTVFLKQQALGDS</sequence>
<evidence type="ECO:0000313" key="2">
    <source>
        <dbReference type="Proteomes" id="UP000831701"/>
    </source>
</evidence>
<gene>
    <name evidence="1" type="ORF">L3Q82_026208</name>
</gene>
<proteinExistence type="predicted"/>
<organism evidence="1 2">
    <name type="scientific">Scortum barcoo</name>
    <name type="common">barcoo grunter</name>
    <dbReference type="NCBI Taxonomy" id="214431"/>
    <lineage>
        <taxon>Eukaryota</taxon>
        <taxon>Metazoa</taxon>
        <taxon>Chordata</taxon>
        <taxon>Craniata</taxon>
        <taxon>Vertebrata</taxon>
        <taxon>Euteleostomi</taxon>
        <taxon>Actinopterygii</taxon>
        <taxon>Neopterygii</taxon>
        <taxon>Teleostei</taxon>
        <taxon>Neoteleostei</taxon>
        <taxon>Acanthomorphata</taxon>
        <taxon>Eupercaria</taxon>
        <taxon>Centrarchiformes</taxon>
        <taxon>Terapontoidei</taxon>
        <taxon>Terapontidae</taxon>
        <taxon>Scortum</taxon>
    </lineage>
</organism>
<reference evidence="1" key="1">
    <citation type="submission" date="2022-04" db="EMBL/GenBank/DDBJ databases">
        <title>Jade perch genome.</title>
        <authorList>
            <person name="Chao B."/>
        </authorList>
    </citation>
    <scope>NUCLEOTIDE SEQUENCE</scope>
    <source>
        <strain evidence="1">CB-2022</strain>
    </source>
</reference>
<evidence type="ECO:0000313" key="1">
    <source>
        <dbReference type="EMBL" id="KAI3367576.1"/>
    </source>
</evidence>
<dbReference type="Proteomes" id="UP000831701">
    <property type="component" value="Chromosome 9"/>
</dbReference>
<accession>A0ACB8WIK3</accession>
<comment type="caution">
    <text evidence="1">The sequence shown here is derived from an EMBL/GenBank/DDBJ whole genome shotgun (WGS) entry which is preliminary data.</text>
</comment>
<protein>
    <submittedName>
        <fullName evidence="1">Uncharacterized protein</fullName>
    </submittedName>
</protein>
<name>A0ACB8WIK3_9TELE</name>
<dbReference type="EMBL" id="CM041539">
    <property type="protein sequence ID" value="KAI3367576.1"/>
    <property type="molecule type" value="Genomic_DNA"/>
</dbReference>